<keyword evidence="1" id="KW-0812">Transmembrane</keyword>
<feature type="transmembrane region" description="Helical" evidence="1">
    <location>
        <begin position="103"/>
        <end position="122"/>
    </location>
</feature>
<feature type="transmembrane region" description="Helical" evidence="1">
    <location>
        <begin position="16"/>
        <end position="37"/>
    </location>
</feature>
<evidence type="ECO:0000256" key="1">
    <source>
        <dbReference type="SAM" id="Phobius"/>
    </source>
</evidence>
<dbReference type="RefSeq" id="WP_129694550.1">
    <property type="nucleotide sequence ID" value="NZ_CP143577.1"/>
</dbReference>
<dbReference type="Proteomes" id="UP001432074">
    <property type="component" value="Chromosome"/>
</dbReference>
<reference evidence="2" key="1">
    <citation type="submission" date="2024-01" db="EMBL/GenBank/DDBJ databases">
        <title>Complete genome sequence of Mycoplasma arginini type strain G 230.</title>
        <authorList>
            <person name="Spergser J."/>
        </authorList>
    </citation>
    <scope>NUCLEOTIDE SEQUENCE</scope>
    <source>
        <strain evidence="2">NCTC 10129</strain>
    </source>
</reference>
<keyword evidence="1" id="KW-1133">Transmembrane helix</keyword>
<keyword evidence="3" id="KW-1185">Reference proteome</keyword>
<dbReference type="EMBL" id="CP143577">
    <property type="protein sequence ID" value="WVN22216.1"/>
    <property type="molecule type" value="Genomic_DNA"/>
</dbReference>
<evidence type="ECO:0000313" key="2">
    <source>
        <dbReference type="EMBL" id="WVN22216.1"/>
    </source>
</evidence>
<name>A0ABZ2AJC3_MYCAR</name>
<proteinExistence type="predicted"/>
<feature type="transmembrane region" description="Helical" evidence="1">
    <location>
        <begin position="70"/>
        <end position="91"/>
    </location>
</feature>
<organism evidence="2 3">
    <name type="scientific">Mycoplasmopsis arginini</name>
    <name type="common">Mycoplasma arginini</name>
    <dbReference type="NCBI Taxonomy" id="2094"/>
    <lineage>
        <taxon>Bacteria</taxon>
        <taxon>Bacillati</taxon>
        <taxon>Mycoplasmatota</taxon>
        <taxon>Mycoplasmoidales</taxon>
        <taxon>Metamycoplasmataceae</taxon>
        <taxon>Mycoplasmopsis</taxon>
    </lineage>
</organism>
<gene>
    <name evidence="2" type="ORF">V2E25_01295</name>
</gene>
<keyword evidence="1" id="KW-0472">Membrane</keyword>
<protein>
    <submittedName>
        <fullName evidence="2">Uncharacterized protein</fullName>
    </submittedName>
</protein>
<accession>A0ABZ2AJC3</accession>
<sequence length="150" mass="18200">MDKSINLEQNKSKLKWVLSIAIYSIILAIFFIVTLLYTQDFLNTQARSAANKLKNYEEGVEIFWFKGFRISLLVILFVLTIFFIVLFVKFWTKIKTNNKKDRIISVTLFSINSFLLFFIFYLCWYSNSFYWCCFVNIKIRMMRRRNSWKR</sequence>
<evidence type="ECO:0000313" key="3">
    <source>
        <dbReference type="Proteomes" id="UP001432074"/>
    </source>
</evidence>